<keyword evidence="8" id="KW-0863">Zinc-finger</keyword>
<keyword evidence="13" id="KW-0472">Membrane</keyword>
<dbReference type="GO" id="GO:0008270">
    <property type="term" value="F:zinc ion binding"/>
    <property type="evidence" value="ECO:0007669"/>
    <property type="project" value="UniProtKB-KW"/>
</dbReference>
<name>A0A392PR92_9FABA</name>
<evidence type="ECO:0000256" key="14">
    <source>
        <dbReference type="ARBA" id="ARBA00023140"/>
    </source>
</evidence>
<reference evidence="15 16" key="1">
    <citation type="journal article" date="2018" name="Front. Plant Sci.">
        <title>Red Clover (Trifolium pratense) and Zigzag Clover (T. medium) - A Picture of Genomic Similarities and Differences.</title>
        <authorList>
            <person name="Dluhosova J."/>
            <person name="Istvanek J."/>
            <person name="Nedelnik J."/>
            <person name="Repkova J."/>
        </authorList>
    </citation>
    <scope>NUCLEOTIDE SEQUENCE [LARGE SCALE GENOMIC DNA]</scope>
    <source>
        <strain evidence="16">cv. 10/8</strain>
        <tissue evidence="15">Leaf</tissue>
    </source>
</reference>
<evidence type="ECO:0000313" key="15">
    <source>
        <dbReference type="EMBL" id="MCI14603.1"/>
    </source>
</evidence>
<dbReference type="InterPro" id="IPR025654">
    <property type="entry name" value="PEX2/10"/>
</dbReference>
<protein>
    <submittedName>
        <fullName evidence="15">Peroxisome biogenesis protein 2-like</fullName>
    </submittedName>
</protein>
<keyword evidence="7" id="KW-0479">Metal-binding</keyword>
<comment type="pathway">
    <text evidence="2">Protein modification; protein ubiquitination.</text>
</comment>
<evidence type="ECO:0000256" key="4">
    <source>
        <dbReference type="ARBA" id="ARBA00022448"/>
    </source>
</evidence>
<comment type="similarity">
    <text evidence="3">Belongs to the pex2/pex10/pex12 family.</text>
</comment>
<proteinExistence type="inferred from homology"/>
<keyword evidence="10" id="KW-0862">Zinc</keyword>
<evidence type="ECO:0000256" key="1">
    <source>
        <dbReference type="ARBA" id="ARBA00004585"/>
    </source>
</evidence>
<evidence type="ECO:0000256" key="9">
    <source>
        <dbReference type="ARBA" id="ARBA00022786"/>
    </source>
</evidence>
<organism evidence="15 16">
    <name type="scientific">Trifolium medium</name>
    <dbReference type="NCBI Taxonomy" id="97028"/>
    <lineage>
        <taxon>Eukaryota</taxon>
        <taxon>Viridiplantae</taxon>
        <taxon>Streptophyta</taxon>
        <taxon>Embryophyta</taxon>
        <taxon>Tracheophyta</taxon>
        <taxon>Spermatophyta</taxon>
        <taxon>Magnoliopsida</taxon>
        <taxon>eudicotyledons</taxon>
        <taxon>Gunneridae</taxon>
        <taxon>Pentapetalae</taxon>
        <taxon>rosids</taxon>
        <taxon>fabids</taxon>
        <taxon>Fabales</taxon>
        <taxon>Fabaceae</taxon>
        <taxon>Papilionoideae</taxon>
        <taxon>50 kb inversion clade</taxon>
        <taxon>NPAAA clade</taxon>
        <taxon>Hologalegina</taxon>
        <taxon>IRL clade</taxon>
        <taxon>Trifolieae</taxon>
        <taxon>Trifolium</taxon>
    </lineage>
</organism>
<evidence type="ECO:0000256" key="8">
    <source>
        <dbReference type="ARBA" id="ARBA00022771"/>
    </source>
</evidence>
<sequence length="52" mass="5949">RTGLEGPGLTVAQKLWYCIATVGGQYIWARLQSFSAFRRDHWHGVYGSSYKE</sequence>
<dbReference type="PANTHER" id="PTHR48178:SF1">
    <property type="entry name" value="PEROXISOME BIOGENESIS FACTOR 2"/>
    <property type="match status" value="1"/>
</dbReference>
<evidence type="ECO:0000313" key="16">
    <source>
        <dbReference type="Proteomes" id="UP000265520"/>
    </source>
</evidence>
<keyword evidence="4" id="KW-0813">Transport</keyword>
<keyword evidence="16" id="KW-1185">Reference proteome</keyword>
<evidence type="ECO:0000256" key="11">
    <source>
        <dbReference type="ARBA" id="ARBA00022927"/>
    </source>
</evidence>
<dbReference type="Proteomes" id="UP000265520">
    <property type="component" value="Unassembled WGS sequence"/>
</dbReference>
<keyword evidence="11" id="KW-0653">Protein transport</keyword>
<keyword evidence="5" id="KW-0808">Transferase</keyword>
<dbReference type="GO" id="GO:0016740">
    <property type="term" value="F:transferase activity"/>
    <property type="evidence" value="ECO:0007669"/>
    <property type="project" value="UniProtKB-KW"/>
</dbReference>
<dbReference type="EMBL" id="LXQA010093065">
    <property type="protein sequence ID" value="MCI14603.1"/>
    <property type="molecule type" value="Genomic_DNA"/>
</dbReference>
<dbReference type="PANTHER" id="PTHR48178">
    <property type="entry name" value="PEROXISOME BIOGENESIS FACTOR 2"/>
    <property type="match status" value="1"/>
</dbReference>
<evidence type="ECO:0000256" key="7">
    <source>
        <dbReference type="ARBA" id="ARBA00022723"/>
    </source>
</evidence>
<accession>A0A392PR92</accession>
<keyword evidence="12" id="KW-1133">Transmembrane helix</keyword>
<evidence type="ECO:0000256" key="10">
    <source>
        <dbReference type="ARBA" id="ARBA00022833"/>
    </source>
</evidence>
<evidence type="ECO:0000256" key="12">
    <source>
        <dbReference type="ARBA" id="ARBA00022989"/>
    </source>
</evidence>
<keyword evidence="14" id="KW-0576">Peroxisome</keyword>
<keyword evidence="6" id="KW-0812">Transmembrane</keyword>
<feature type="non-terminal residue" evidence="15">
    <location>
        <position position="1"/>
    </location>
</feature>
<dbReference type="AlphaFoldDB" id="A0A392PR92"/>
<evidence type="ECO:0000256" key="3">
    <source>
        <dbReference type="ARBA" id="ARBA00008704"/>
    </source>
</evidence>
<evidence type="ECO:0000256" key="13">
    <source>
        <dbReference type="ARBA" id="ARBA00023136"/>
    </source>
</evidence>
<evidence type="ECO:0000256" key="6">
    <source>
        <dbReference type="ARBA" id="ARBA00022692"/>
    </source>
</evidence>
<comment type="caution">
    <text evidence="15">The sequence shown here is derived from an EMBL/GenBank/DDBJ whole genome shotgun (WGS) entry which is preliminary data.</text>
</comment>
<keyword evidence="9" id="KW-0833">Ubl conjugation pathway</keyword>
<comment type="subcellular location">
    <subcellularLocation>
        <location evidence="1">Peroxisome membrane</location>
        <topology evidence="1">Multi-pass membrane protein</topology>
    </subcellularLocation>
</comment>
<dbReference type="GO" id="GO:0005778">
    <property type="term" value="C:peroxisomal membrane"/>
    <property type="evidence" value="ECO:0007669"/>
    <property type="project" value="UniProtKB-SubCell"/>
</dbReference>
<evidence type="ECO:0000256" key="2">
    <source>
        <dbReference type="ARBA" id="ARBA00004906"/>
    </source>
</evidence>
<evidence type="ECO:0000256" key="5">
    <source>
        <dbReference type="ARBA" id="ARBA00022679"/>
    </source>
</evidence>
<dbReference type="GO" id="GO:0016558">
    <property type="term" value="P:protein import into peroxisome matrix"/>
    <property type="evidence" value="ECO:0007669"/>
    <property type="project" value="InterPro"/>
</dbReference>